<dbReference type="RefSeq" id="WP_211603963.1">
    <property type="nucleotide sequence ID" value="NZ_JAGSNF010000020.1"/>
</dbReference>
<reference evidence="2" key="1">
    <citation type="submission" date="2021-04" db="EMBL/GenBank/DDBJ databases">
        <title>Phycicoccus avicenniae sp. nov., a novel endophytic actinomycetes isolated from branch of Avicennia mariana.</title>
        <authorList>
            <person name="Tuo L."/>
        </authorList>
    </citation>
    <scope>NUCLEOTIDE SEQUENCE</scope>
    <source>
        <strain evidence="2">BSK3Z-2</strain>
    </source>
</reference>
<organism evidence="2 3">
    <name type="scientific">Phycicoccus avicenniae</name>
    <dbReference type="NCBI Taxonomy" id="2828860"/>
    <lineage>
        <taxon>Bacteria</taxon>
        <taxon>Bacillati</taxon>
        <taxon>Actinomycetota</taxon>
        <taxon>Actinomycetes</taxon>
        <taxon>Micrococcales</taxon>
        <taxon>Intrasporangiaceae</taxon>
        <taxon>Phycicoccus</taxon>
    </lineage>
</organism>
<evidence type="ECO:0000313" key="2">
    <source>
        <dbReference type="EMBL" id="MBR7744442.1"/>
    </source>
</evidence>
<comment type="caution">
    <text evidence="2">The sequence shown here is derived from an EMBL/GenBank/DDBJ whole genome shotgun (WGS) entry which is preliminary data.</text>
</comment>
<keyword evidence="3" id="KW-1185">Reference proteome</keyword>
<evidence type="ECO:0000256" key="1">
    <source>
        <dbReference type="SAM" id="MobiDB-lite"/>
    </source>
</evidence>
<protein>
    <submittedName>
        <fullName evidence="2">Uncharacterized protein</fullName>
    </submittedName>
</protein>
<dbReference type="AlphaFoldDB" id="A0A941I0T0"/>
<evidence type="ECO:0000313" key="3">
    <source>
        <dbReference type="Proteomes" id="UP000677016"/>
    </source>
</evidence>
<accession>A0A941I0T0</accession>
<dbReference type="EMBL" id="JAGSNF010000020">
    <property type="protein sequence ID" value="MBR7744442.1"/>
    <property type="molecule type" value="Genomic_DNA"/>
</dbReference>
<gene>
    <name evidence="2" type="ORF">KC207_14195</name>
</gene>
<sequence length="157" mass="16416">MNDSMQQDASLHPSTSTQPADGSTPGDRVAAPAPTKSRTLGTYAAEGEEEFGSPRLVGWLSLCEIRRVPGYVTRCHQGVVDVLVAGQTHIPSGEGPLPYGVIGDDTILVGLSAPECEDGDDYAYGVRVTSGEARSLAALLLKAADDVDLAEYVGGRQ</sequence>
<dbReference type="Proteomes" id="UP000677016">
    <property type="component" value="Unassembled WGS sequence"/>
</dbReference>
<proteinExistence type="predicted"/>
<name>A0A941I0T0_9MICO</name>
<feature type="compositionally biased region" description="Polar residues" evidence="1">
    <location>
        <begin position="1"/>
        <end position="21"/>
    </location>
</feature>
<feature type="region of interest" description="Disordered" evidence="1">
    <location>
        <begin position="1"/>
        <end position="38"/>
    </location>
</feature>